<dbReference type="Proteomes" id="UP000605970">
    <property type="component" value="Unassembled WGS sequence"/>
</dbReference>
<accession>A0A8S9ZTK1</accession>
<sequence>VKNNLLVMLHLQTYKHLFIICFESCNLKRLFSFDLNLLLLRYLRHLFLNINLNDFGGLYKAKIQIVKGTFKITKLNHIMIKMDVIGEFQFNNLNILISGSVVQWI</sequence>
<dbReference type="EMBL" id="JABEBT010000026">
    <property type="protein sequence ID" value="KAF7636825.1"/>
    <property type="molecule type" value="Genomic_DNA"/>
</dbReference>
<organism evidence="1 2">
    <name type="scientific">Meloidogyne graminicola</name>
    <dbReference type="NCBI Taxonomy" id="189291"/>
    <lineage>
        <taxon>Eukaryota</taxon>
        <taxon>Metazoa</taxon>
        <taxon>Ecdysozoa</taxon>
        <taxon>Nematoda</taxon>
        <taxon>Chromadorea</taxon>
        <taxon>Rhabditida</taxon>
        <taxon>Tylenchina</taxon>
        <taxon>Tylenchomorpha</taxon>
        <taxon>Tylenchoidea</taxon>
        <taxon>Meloidogynidae</taxon>
        <taxon>Meloidogyninae</taxon>
        <taxon>Meloidogyne</taxon>
    </lineage>
</organism>
<name>A0A8S9ZTK1_9BILA</name>
<comment type="caution">
    <text evidence="1">The sequence shown here is derived from an EMBL/GenBank/DDBJ whole genome shotgun (WGS) entry which is preliminary data.</text>
</comment>
<gene>
    <name evidence="1" type="ORF">Mgra_00003770</name>
</gene>
<dbReference type="AlphaFoldDB" id="A0A8S9ZTK1"/>
<protein>
    <submittedName>
        <fullName evidence="1">Uncharacterized protein</fullName>
    </submittedName>
</protein>
<evidence type="ECO:0000313" key="2">
    <source>
        <dbReference type="Proteomes" id="UP000605970"/>
    </source>
</evidence>
<reference evidence="1" key="1">
    <citation type="journal article" date="2020" name="Ecol. Evol.">
        <title>Genome structure and content of the rice root-knot nematode (Meloidogyne graminicola).</title>
        <authorList>
            <person name="Phan N.T."/>
            <person name="Danchin E.G.J."/>
            <person name="Klopp C."/>
            <person name="Perfus-Barbeoch L."/>
            <person name="Kozlowski D.K."/>
            <person name="Koutsovoulos G.D."/>
            <person name="Lopez-Roques C."/>
            <person name="Bouchez O."/>
            <person name="Zahm M."/>
            <person name="Besnard G."/>
            <person name="Bellafiore S."/>
        </authorList>
    </citation>
    <scope>NUCLEOTIDE SEQUENCE</scope>
    <source>
        <strain evidence="1">VN-18</strain>
    </source>
</reference>
<keyword evidence="2" id="KW-1185">Reference proteome</keyword>
<feature type="non-terminal residue" evidence="1">
    <location>
        <position position="1"/>
    </location>
</feature>
<evidence type="ECO:0000313" key="1">
    <source>
        <dbReference type="EMBL" id="KAF7636825.1"/>
    </source>
</evidence>
<proteinExistence type="predicted"/>